<organism evidence="8 9">
    <name type="scientific">Perca fluviatilis</name>
    <name type="common">European perch</name>
    <dbReference type="NCBI Taxonomy" id="8168"/>
    <lineage>
        <taxon>Eukaryota</taxon>
        <taxon>Metazoa</taxon>
        <taxon>Chordata</taxon>
        <taxon>Craniata</taxon>
        <taxon>Vertebrata</taxon>
        <taxon>Euteleostomi</taxon>
        <taxon>Actinopterygii</taxon>
        <taxon>Neopterygii</taxon>
        <taxon>Teleostei</taxon>
        <taxon>Neoteleostei</taxon>
        <taxon>Acanthomorphata</taxon>
        <taxon>Eupercaria</taxon>
        <taxon>Perciformes</taxon>
        <taxon>Percoidei</taxon>
        <taxon>Percidae</taxon>
        <taxon>Percinae</taxon>
        <taxon>Perca</taxon>
    </lineage>
</organism>
<dbReference type="InterPro" id="IPR043504">
    <property type="entry name" value="Peptidase_S1_PA_chymotrypsin"/>
</dbReference>
<accession>A0A6A5FCH9</accession>
<dbReference type="FunFam" id="2.40.10.10:FF:000005">
    <property type="entry name" value="Serine protease 37"/>
    <property type="match status" value="1"/>
</dbReference>
<keyword evidence="6" id="KW-0732">Signal</keyword>
<evidence type="ECO:0000313" key="9">
    <source>
        <dbReference type="Proteomes" id="UP000465112"/>
    </source>
</evidence>
<evidence type="ECO:0000256" key="5">
    <source>
        <dbReference type="ARBA" id="ARBA00038868"/>
    </source>
</evidence>
<dbReference type="Gene3D" id="2.40.10.10">
    <property type="entry name" value="Trypsin-like serine proteases"/>
    <property type="match status" value="2"/>
</dbReference>
<proteinExistence type="predicted"/>
<dbReference type="InterPro" id="IPR018114">
    <property type="entry name" value="TRYPSIN_HIS"/>
</dbReference>
<evidence type="ECO:0000313" key="8">
    <source>
        <dbReference type="EMBL" id="KAF1385862.1"/>
    </source>
</evidence>
<keyword evidence="3" id="KW-1015">Disulfide bond</keyword>
<evidence type="ECO:0000256" key="6">
    <source>
        <dbReference type="SAM" id="SignalP"/>
    </source>
</evidence>
<feature type="domain" description="Peptidase S1" evidence="7">
    <location>
        <begin position="25"/>
        <end position="239"/>
    </location>
</feature>
<comment type="catalytic activity">
    <reaction evidence="4">
        <text>Preferential cleavage: Arg-|-Xaa, Lys-|-Xaa.</text>
        <dbReference type="EC" id="3.4.21.4"/>
    </reaction>
</comment>
<evidence type="ECO:0000256" key="4">
    <source>
        <dbReference type="ARBA" id="ARBA00036320"/>
    </source>
</evidence>
<protein>
    <recommendedName>
        <fullName evidence="5">trypsin</fullName>
        <ecNumber evidence="5">3.4.21.4</ecNumber>
    </recommendedName>
</protein>
<evidence type="ECO:0000259" key="7">
    <source>
        <dbReference type="PROSITE" id="PS50240"/>
    </source>
</evidence>
<dbReference type="GO" id="GO:0006508">
    <property type="term" value="P:proteolysis"/>
    <property type="evidence" value="ECO:0007669"/>
    <property type="project" value="InterPro"/>
</dbReference>
<sequence>MHGLYKFLLFHVLAFLGQSELGSAIIDGKKAPEKSMLYMASVQGDHSRHVCGGFLVSDNFVVTAAHCRVEIEKAMVVLGNHDLSRVEKTVKYIEKIFKHPSYKSDTRENDIMLLKLGGKDNWHFKGQPIQLPTSEININEKCSVAGWGFTESNRHTVDVLRVVNVSITNQDVCKKEWSGLPANVICGDKGLCNGDLGGPLVCDGTAVGVASFYKNKACDGPNVYTDISKSLTWIKMVLGKKYC</sequence>
<dbReference type="SMART" id="SM00020">
    <property type="entry name" value="Tryp_SPc"/>
    <property type="match status" value="1"/>
</dbReference>
<dbReference type="SUPFAM" id="SSF50494">
    <property type="entry name" value="Trypsin-like serine proteases"/>
    <property type="match status" value="1"/>
</dbReference>
<dbReference type="PROSITE" id="PS00134">
    <property type="entry name" value="TRYPSIN_HIS"/>
    <property type="match status" value="1"/>
</dbReference>
<keyword evidence="2" id="KW-0865">Zymogen</keyword>
<dbReference type="PROSITE" id="PS50240">
    <property type="entry name" value="TRYPSIN_DOM"/>
    <property type="match status" value="1"/>
</dbReference>
<name>A0A6A5FCH9_PERFL</name>
<dbReference type="AlphaFoldDB" id="A0A6A5FCH9"/>
<dbReference type="Pfam" id="PF00089">
    <property type="entry name" value="Trypsin"/>
    <property type="match status" value="1"/>
</dbReference>
<reference evidence="8 9" key="1">
    <citation type="submission" date="2019-06" db="EMBL/GenBank/DDBJ databases">
        <title>A chromosome-scale genome assembly of the European perch, Perca fluviatilis.</title>
        <authorList>
            <person name="Roques C."/>
            <person name="Zahm M."/>
            <person name="Cabau C."/>
            <person name="Klopp C."/>
            <person name="Bouchez O."/>
            <person name="Donnadieu C."/>
            <person name="Kuhl H."/>
            <person name="Gislard M."/>
            <person name="Guendouz S."/>
            <person name="Journot L."/>
            <person name="Haffray P."/>
            <person name="Bestin A."/>
            <person name="Morvezen R."/>
            <person name="Feron R."/>
            <person name="Wen M."/>
            <person name="Jouanno E."/>
            <person name="Herpin A."/>
            <person name="Schartl M."/>
            <person name="Postlethwait J."/>
            <person name="Schaerlinger B."/>
            <person name="Chardard D."/>
            <person name="Lecocq T."/>
            <person name="Poncet C."/>
            <person name="Jaffrelo L."/>
            <person name="Lampietro C."/>
            <person name="Guiguen Y."/>
        </authorList>
    </citation>
    <scope>NUCLEOTIDE SEQUENCE [LARGE SCALE GENOMIC DNA]</scope>
    <source>
        <tissue evidence="8">Blood</tissue>
    </source>
</reference>
<dbReference type="Proteomes" id="UP000465112">
    <property type="component" value="Chromosome 9"/>
</dbReference>
<evidence type="ECO:0000256" key="1">
    <source>
        <dbReference type="ARBA" id="ARBA00004239"/>
    </source>
</evidence>
<keyword evidence="9" id="KW-1185">Reference proteome</keyword>
<feature type="chain" id="PRO_5025406460" description="trypsin" evidence="6">
    <location>
        <begin position="25"/>
        <end position="243"/>
    </location>
</feature>
<evidence type="ECO:0000256" key="3">
    <source>
        <dbReference type="ARBA" id="ARBA00023157"/>
    </source>
</evidence>
<dbReference type="GO" id="GO:0004252">
    <property type="term" value="F:serine-type endopeptidase activity"/>
    <property type="evidence" value="ECO:0007669"/>
    <property type="project" value="UniProtKB-EC"/>
</dbReference>
<dbReference type="OrthoDB" id="8440449at2759"/>
<dbReference type="PANTHER" id="PTHR24271">
    <property type="entry name" value="KALLIKREIN-RELATED"/>
    <property type="match status" value="1"/>
</dbReference>
<dbReference type="InterPro" id="IPR009003">
    <property type="entry name" value="Peptidase_S1_PA"/>
</dbReference>
<dbReference type="PRINTS" id="PR00722">
    <property type="entry name" value="CHYMOTRYPSIN"/>
</dbReference>
<comment type="caution">
    <text evidence="8">The sequence shown here is derived from an EMBL/GenBank/DDBJ whole genome shotgun (WGS) entry which is preliminary data.</text>
</comment>
<evidence type="ECO:0000256" key="2">
    <source>
        <dbReference type="ARBA" id="ARBA00023145"/>
    </source>
</evidence>
<dbReference type="GO" id="GO:0005576">
    <property type="term" value="C:extracellular region"/>
    <property type="evidence" value="ECO:0007669"/>
    <property type="project" value="UniProtKB-SubCell"/>
</dbReference>
<dbReference type="InterPro" id="IPR001254">
    <property type="entry name" value="Trypsin_dom"/>
</dbReference>
<feature type="signal peptide" evidence="6">
    <location>
        <begin position="1"/>
        <end position="24"/>
    </location>
</feature>
<dbReference type="EC" id="3.4.21.4" evidence="5"/>
<dbReference type="CDD" id="cd00190">
    <property type="entry name" value="Tryp_SPc"/>
    <property type="match status" value="1"/>
</dbReference>
<dbReference type="EMBL" id="VHII01000009">
    <property type="protein sequence ID" value="KAF1385862.1"/>
    <property type="molecule type" value="Genomic_DNA"/>
</dbReference>
<dbReference type="PANTHER" id="PTHR24271:SF87">
    <property type="entry name" value="ARGININE ESTERASE-LIKE-RELATED"/>
    <property type="match status" value="1"/>
</dbReference>
<comment type="subcellular location">
    <subcellularLocation>
        <location evidence="1">Secreted</location>
        <location evidence="1">Extracellular space</location>
    </subcellularLocation>
</comment>
<dbReference type="InterPro" id="IPR001314">
    <property type="entry name" value="Peptidase_S1A"/>
</dbReference>
<gene>
    <name evidence="8" type="ORF">PFLUV_G00112160</name>
</gene>